<sequence length="88" mass="9814">MRLPMSVDAYLELGETDERIELFDGSLYLSARGHPRHQFIIGRIMDALRAGAAAPGWHLRSVTRPGEVLRLEEPLIADLVPVDLLPPD</sequence>
<evidence type="ECO:0000313" key="1">
    <source>
        <dbReference type="EMBL" id="GIM72893.1"/>
    </source>
</evidence>
<dbReference type="AlphaFoldDB" id="A0A919SL09"/>
<reference evidence="1" key="1">
    <citation type="submission" date="2021-03" db="EMBL/GenBank/DDBJ databases">
        <title>Whole genome shotgun sequence of Actinoplanes auranticolor NBRC 12245.</title>
        <authorList>
            <person name="Komaki H."/>
            <person name="Tamura T."/>
        </authorList>
    </citation>
    <scope>NUCLEOTIDE SEQUENCE</scope>
    <source>
        <strain evidence="1">NBRC 12245</strain>
    </source>
</reference>
<dbReference type="InterPro" id="IPR012296">
    <property type="entry name" value="Nuclease_put_TT1808"/>
</dbReference>
<evidence type="ECO:0008006" key="3">
    <source>
        <dbReference type="Google" id="ProtNLM"/>
    </source>
</evidence>
<protein>
    <recommendedName>
        <fullName evidence="3">Restriction endonuclease</fullName>
    </recommendedName>
</protein>
<comment type="caution">
    <text evidence="1">The sequence shown here is derived from an EMBL/GenBank/DDBJ whole genome shotgun (WGS) entry which is preliminary data.</text>
</comment>
<keyword evidence="2" id="KW-1185">Reference proteome</keyword>
<accession>A0A919SL09</accession>
<proteinExistence type="predicted"/>
<gene>
    <name evidence="1" type="ORF">Aau02nite_53360</name>
</gene>
<dbReference type="EMBL" id="BOQL01000042">
    <property type="protein sequence ID" value="GIM72893.1"/>
    <property type="molecule type" value="Genomic_DNA"/>
</dbReference>
<dbReference type="Gene3D" id="3.90.1570.10">
    <property type="entry name" value="tt1808, chain A"/>
    <property type="match status" value="1"/>
</dbReference>
<dbReference type="Proteomes" id="UP000681340">
    <property type="component" value="Unassembled WGS sequence"/>
</dbReference>
<evidence type="ECO:0000313" key="2">
    <source>
        <dbReference type="Proteomes" id="UP000681340"/>
    </source>
</evidence>
<organism evidence="1 2">
    <name type="scientific">Actinoplanes auranticolor</name>
    <dbReference type="NCBI Taxonomy" id="47988"/>
    <lineage>
        <taxon>Bacteria</taxon>
        <taxon>Bacillati</taxon>
        <taxon>Actinomycetota</taxon>
        <taxon>Actinomycetes</taxon>
        <taxon>Micromonosporales</taxon>
        <taxon>Micromonosporaceae</taxon>
        <taxon>Actinoplanes</taxon>
    </lineage>
</organism>
<dbReference type="RefSeq" id="WP_212991246.1">
    <property type="nucleotide sequence ID" value="NZ_BAABEA010000002.1"/>
</dbReference>
<name>A0A919SL09_9ACTN</name>